<accession>A0ABW0SQY3</accession>
<protein>
    <submittedName>
        <fullName evidence="1">Uncharacterized protein</fullName>
    </submittedName>
</protein>
<dbReference type="Proteomes" id="UP001596036">
    <property type="component" value="Unassembled WGS sequence"/>
</dbReference>
<sequence length="187" mass="20590">MLRRLLSGLFRRSIPVEDRVWIDADARTRGLRAQIERSLQQRTAVLLLVRSQTDREDLARDLAAHAPRIGGDRFAAPDLQRHLRTPGALGVACADDLRPLAALPGTPPALDIHVLGRGARRSEDAALIALLAAWAPARIVFHPSLDDALLRPHAGRLQPLLEKLGLRRDEPITSPLLTRAIGRAQRP</sequence>
<organism evidence="1 2">
    <name type="scientific">Lysobacter yangpyeongensis</name>
    <dbReference type="NCBI Taxonomy" id="346182"/>
    <lineage>
        <taxon>Bacteria</taxon>
        <taxon>Pseudomonadati</taxon>
        <taxon>Pseudomonadota</taxon>
        <taxon>Gammaproteobacteria</taxon>
        <taxon>Lysobacterales</taxon>
        <taxon>Lysobacteraceae</taxon>
        <taxon>Lysobacter</taxon>
    </lineage>
</organism>
<reference evidence="2" key="1">
    <citation type="journal article" date="2019" name="Int. J. Syst. Evol. Microbiol.">
        <title>The Global Catalogue of Microorganisms (GCM) 10K type strain sequencing project: providing services to taxonomists for standard genome sequencing and annotation.</title>
        <authorList>
            <consortium name="The Broad Institute Genomics Platform"/>
            <consortium name="The Broad Institute Genome Sequencing Center for Infectious Disease"/>
            <person name="Wu L."/>
            <person name="Ma J."/>
        </authorList>
    </citation>
    <scope>NUCLEOTIDE SEQUENCE [LARGE SCALE GENOMIC DNA]</scope>
    <source>
        <strain evidence="2">KACC 11407</strain>
    </source>
</reference>
<keyword evidence="2" id="KW-1185">Reference proteome</keyword>
<evidence type="ECO:0000313" key="2">
    <source>
        <dbReference type="Proteomes" id="UP001596036"/>
    </source>
</evidence>
<name>A0ABW0SQY3_9GAMM</name>
<gene>
    <name evidence="1" type="ORF">ACFPN1_14665</name>
</gene>
<comment type="caution">
    <text evidence="1">The sequence shown here is derived from an EMBL/GenBank/DDBJ whole genome shotgun (WGS) entry which is preliminary data.</text>
</comment>
<dbReference type="RefSeq" id="WP_386755907.1">
    <property type="nucleotide sequence ID" value="NZ_JBHSNM010000007.1"/>
</dbReference>
<evidence type="ECO:0000313" key="1">
    <source>
        <dbReference type="EMBL" id="MFC5571304.1"/>
    </source>
</evidence>
<proteinExistence type="predicted"/>
<dbReference type="EMBL" id="JBHSNM010000007">
    <property type="protein sequence ID" value="MFC5571304.1"/>
    <property type="molecule type" value="Genomic_DNA"/>
</dbReference>